<gene>
    <name evidence="1" type="ORF">AA0115_g8726</name>
</gene>
<organism evidence="1 2">
    <name type="scientific">Alternaria tenuissima</name>
    <dbReference type="NCBI Taxonomy" id="119927"/>
    <lineage>
        <taxon>Eukaryota</taxon>
        <taxon>Fungi</taxon>
        <taxon>Dikarya</taxon>
        <taxon>Ascomycota</taxon>
        <taxon>Pezizomycotina</taxon>
        <taxon>Dothideomycetes</taxon>
        <taxon>Pleosporomycetidae</taxon>
        <taxon>Pleosporales</taxon>
        <taxon>Pleosporineae</taxon>
        <taxon>Pleosporaceae</taxon>
        <taxon>Alternaria</taxon>
        <taxon>Alternaria sect. Alternaria</taxon>
        <taxon>Alternaria alternata complex</taxon>
    </lineage>
</organism>
<sequence>MALEVLRGNFELWDEAQKKRFHGLYDATHGRFRSRRDALGTHG</sequence>
<dbReference type="Proteomes" id="UP000292340">
    <property type="component" value="Unassembled WGS sequence"/>
</dbReference>
<evidence type="ECO:0000313" key="1">
    <source>
        <dbReference type="EMBL" id="RYN23316.1"/>
    </source>
</evidence>
<evidence type="ECO:0000313" key="2">
    <source>
        <dbReference type="Proteomes" id="UP000292340"/>
    </source>
</evidence>
<name>A0AB37WA89_9PLEO</name>
<protein>
    <submittedName>
        <fullName evidence="1">Uncharacterized protein</fullName>
    </submittedName>
</protein>
<dbReference type="EMBL" id="PDXB01000025">
    <property type="protein sequence ID" value="RYN23316.1"/>
    <property type="molecule type" value="Genomic_DNA"/>
</dbReference>
<proteinExistence type="predicted"/>
<reference evidence="1" key="2">
    <citation type="journal article" date="2019" name="bioRxiv">
        <title>Genomics, evolutionary history and diagnostics of the Alternaria alternata species group including apple and Asian pear pathotypes.</title>
        <authorList>
            <person name="Armitage A.D."/>
            <person name="Cockerton H.M."/>
            <person name="Sreenivasaprasad S."/>
            <person name="Woodhall J.W."/>
            <person name="Lane C.R."/>
            <person name="Harrison R.J."/>
            <person name="Clarkson J.P."/>
        </authorList>
    </citation>
    <scope>NUCLEOTIDE SEQUENCE</scope>
    <source>
        <strain evidence="1">FERA 1164</strain>
    </source>
</reference>
<reference evidence="1" key="1">
    <citation type="submission" date="2017-10" db="EMBL/GenBank/DDBJ databases">
        <authorList>
            <person name="Armitage A.D."/>
            <person name="Barbara D.J."/>
            <person name="Woodhall J.W."/>
            <person name="Sreenivasaprasad S."/>
            <person name="Lane C.R."/>
            <person name="Clarkson J.P."/>
            <person name="Harrison R.J."/>
        </authorList>
    </citation>
    <scope>NUCLEOTIDE SEQUENCE</scope>
    <source>
        <strain evidence="1">FERA 1164</strain>
    </source>
</reference>
<comment type="caution">
    <text evidence="1">The sequence shown here is derived from an EMBL/GenBank/DDBJ whole genome shotgun (WGS) entry which is preliminary data.</text>
</comment>
<dbReference type="AlphaFoldDB" id="A0AB37WA89"/>
<accession>A0AB37WA89</accession>